<evidence type="ECO:0000256" key="4">
    <source>
        <dbReference type="ARBA" id="ARBA00022729"/>
    </source>
</evidence>
<comment type="similarity">
    <text evidence="2">Belongs to the BMP lipoprotein family.</text>
</comment>
<keyword evidence="6" id="KW-0449">Lipoprotein</keyword>
<dbReference type="Pfam" id="PF02608">
    <property type="entry name" value="Bmp"/>
    <property type="match status" value="1"/>
</dbReference>
<feature type="domain" description="ABC transporter substrate-binding protein PnrA-like" evidence="7">
    <location>
        <begin position="56"/>
        <end position="353"/>
    </location>
</feature>
<dbReference type="PANTHER" id="PTHR34296">
    <property type="entry name" value="TRANSCRIPTIONAL ACTIVATOR PROTEIN MED"/>
    <property type="match status" value="1"/>
</dbReference>
<evidence type="ECO:0000256" key="5">
    <source>
        <dbReference type="ARBA" id="ARBA00023136"/>
    </source>
</evidence>
<dbReference type="InterPro" id="IPR050957">
    <property type="entry name" value="BMP_lipoprotein"/>
</dbReference>
<evidence type="ECO:0000313" key="8">
    <source>
        <dbReference type="EMBL" id="SDC11820.1"/>
    </source>
</evidence>
<dbReference type="RefSeq" id="WP_090845283.1">
    <property type="nucleotide sequence ID" value="NZ_FMZL01000003.1"/>
</dbReference>
<dbReference type="PROSITE" id="PS51257">
    <property type="entry name" value="PROKAR_LIPOPROTEIN"/>
    <property type="match status" value="1"/>
</dbReference>
<organism evidence="8 9">
    <name type="scientific">Parafannyhessea umbonata</name>
    <dbReference type="NCBI Taxonomy" id="604330"/>
    <lineage>
        <taxon>Bacteria</taxon>
        <taxon>Bacillati</taxon>
        <taxon>Actinomycetota</taxon>
        <taxon>Coriobacteriia</taxon>
        <taxon>Coriobacteriales</taxon>
        <taxon>Atopobiaceae</taxon>
        <taxon>Parafannyhessea</taxon>
    </lineage>
</organism>
<dbReference type="PANTHER" id="PTHR34296:SF2">
    <property type="entry name" value="ABC TRANSPORTER GUANOSINE-BINDING PROTEIN NUPN"/>
    <property type="match status" value="1"/>
</dbReference>
<accession>A0A1G6IZF8</accession>
<proteinExistence type="inferred from homology"/>
<comment type="subcellular location">
    <subcellularLocation>
        <location evidence="1">Cell membrane</location>
        <topology evidence="1">Lipid-anchor</topology>
    </subcellularLocation>
</comment>
<dbReference type="InterPro" id="IPR028082">
    <property type="entry name" value="Peripla_BP_I"/>
</dbReference>
<dbReference type="Proteomes" id="UP000198528">
    <property type="component" value="Unassembled WGS sequence"/>
</dbReference>
<dbReference type="SUPFAM" id="SSF53822">
    <property type="entry name" value="Periplasmic binding protein-like I"/>
    <property type="match status" value="1"/>
</dbReference>
<evidence type="ECO:0000259" key="7">
    <source>
        <dbReference type="Pfam" id="PF02608"/>
    </source>
</evidence>
<protein>
    <submittedName>
        <fullName evidence="8">Basic membrane protein A</fullName>
    </submittedName>
</protein>
<evidence type="ECO:0000256" key="6">
    <source>
        <dbReference type="ARBA" id="ARBA00023288"/>
    </source>
</evidence>
<sequence>MSQIKKSLSAAMLDRRQAIFLGLGSMGALALAGCGSSSSSSDGSSSSSGSGQSSYKVAMIMSGTITDGGWDQGHYESLKRALKSHSKWEMLEPKENTADADAATAAQTYVDQDVDLIIGNGNQFASDWAEVVADAADSHPKVHFLITNTDPKTEMADYETLDPVETVLPDFKQTGALAGVVAGLMTKTKSIGFIGGMKLPSTLTKYSAFLAAAQKIDPSIKGQYNFEAGFTDASLGTNLTQQWIASDNVDVMWGDASAVDNGARQALEAAGADTHFDIAQPIDIVGDDQPTVVTSTVTDWMIGQAMDEIESGSFGGGKSITGNIDNGGISLGKFSDKVPKDVQDKINEYVDQIKAGKFITDKEVSAIKKSL</sequence>
<keyword evidence="4" id="KW-0732">Signal</keyword>
<gene>
    <name evidence="8" type="ORF">SAMN04487824_103125</name>
</gene>
<keyword evidence="3" id="KW-1003">Cell membrane</keyword>
<dbReference type="Gene3D" id="3.40.50.2300">
    <property type="match status" value="2"/>
</dbReference>
<name>A0A1G6IZF8_9ACTN</name>
<dbReference type="InterPro" id="IPR003760">
    <property type="entry name" value="PnrA-like"/>
</dbReference>
<evidence type="ECO:0000256" key="1">
    <source>
        <dbReference type="ARBA" id="ARBA00004193"/>
    </source>
</evidence>
<keyword evidence="5" id="KW-0472">Membrane</keyword>
<reference evidence="9" key="1">
    <citation type="submission" date="2016-10" db="EMBL/GenBank/DDBJ databases">
        <authorList>
            <person name="Varghese N."/>
            <person name="Submissions S."/>
        </authorList>
    </citation>
    <scope>NUCLEOTIDE SEQUENCE [LARGE SCALE GENOMIC DNA]</scope>
    <source>
        <strain evidence="9">DSM 22619</strain>
    </source>
</reference>
<dbReference type="EMBL" id="FMZL01000003">
    <property type="protein sequence ID" value="SDC11820.1"/>
    <property type="molecule type" value="Genomic_DNA"/>
</dbReference>
<dbReference type="GO" id="GO:0005886">
    <property type="term" value="C:plasma membrane"/>
    <property type="evidence" value="ECO:0007669"/>
    <property type="project" value="UniProtKB-SubCell"/>
</dbReference>
<keyword evidence="9" id="KW-1185">Reference proteome</keyword>
<evidence type="ECO:0000313" key="9">
    <source>
        <dbReference type="Proteomes" id="UP000198528"/>
    </source>
</evidence>
<evidence type="ECO:0000256" key="2">
    <source>
        <dbReference type="ARBA" id="ARBA00008610"/>
    </source>
</evidence>
<evidence type="ECO:0000256" key="3">
    <source>
        <dbReference type="ARBA" id="ARBA00022475"/>
    </source>
</evidence>
<dbReference type="AlphaFoldDB" id="A0A1G6IZF8"/>